<dbReference type="RefSeq" id="WP_091125511.1">
    <property type="nucleotide sequence ID" value="NZ_FMBA01000060.1"/>
</dbReference>
<evidence type="ECO:0000313" key="2">
    <source>
        <dbReference type="Proteomes" id="UP000199698"/>
    </source>
</evidence>
<dbReference type="AlphaFoldDB" id="A0A1C4D5Q4"/>
<dbReference type="InterPro" id="IPR009241">
    <property type="entry name" value="HigB-like"/>
</dbReference>
<name>A0A1C4D5Q4_9GAMM</name>
<dbReference type="Proteomes" id="UP000199698">
    <property type="component" value="Unassembled WGS sequence"/>
</dbReference>
<dbReference type="Pfam" id="PF05973">
    <property type="entry name" value="Gp49"/>
    <property type="match status" value="1"/>
</dbReference>
<evidence type="ECO:0000313" key="1">
    <source>
        <dbReference type="EMBL" id="SCC26715.1"/>
    </source>
</evidence>
<protein>
    <submittedName>
        <fullName evidence="1">Phage-related protein</fullName>
    </submittedName>
</protein>
<reference evidence="2" key="1">
    <citation type="submission" date="2016-08" db="EMBL/GenBank/DDBJ databases">
        <authorList>
            <person name="Varghese N."/>
            <person name="Submissions Spin"/>
        </authorList>
    </citation>
    <scope>NUCLEOTIDE SEQUENCE [LARGE SCALE GENOMIC DNA]</scope>
    <source>
        <strain evidence="2">R-53144</strain>
    </source>
</reference>
<dbReference type="EMBL" id="FMBA01000060">
    <property type="protein sequence ID" value="SCC26715.1"/>
    <property type="molecule type" value="Genomic_DNA"/>
</dbReference>
<dbReference type="OrthoDB" id="3233388at2"/>
<keyword evidence="2" id="KW-1185">Reference proteome</keyword>
<gene>
    <name evidence="1" type="ORF">GA0061080_10607</name>
</gene>
<dbReference type="STRING" id="1798183.GA0061080_10607"/>
<organism evidence="1 2">
    <name type="scientific">Gilliamella intestini</name>
    <dbReference type="NCBI Taxonomy" id="1798183"/>
    <lineage>
        <taxon>Bacteria</taxon>
        <taxon>Pseudomonadati</taxon>
        <taxon>Pseudomonadota</taxon>
        <taxon>Gammaproteobacteria</taxon>
        <taxon>Orbales</taxon>
        <taxon>Orbaceae</taxon>
        <taxon>Gilliamella</taxon>
    </lineage>
</organism>
<accession>A0A1C4D5Q4</accession>
<sequence>MFNIIIHNQAKEELLELSDELKGKMANLIDKLEVRGQLRMPDSKALGNGLFELRCIERNNIARTIYAYQKGSVIFLLHAFVKKTEKTPSAALKIARERLKEMIEND</sequence>
<proteinExistence type="predicted"/>